<dbReference type="AlphaFoldDB" id="M3B6Z5"/>
<evidence type="ECO:0000256" key="1">
    <source>
        <dbReference type="SAM" id="MobiDB-lite"/>
    </source>
</evidence>
<protein>
    <submittedName>
        <fullName evidence="2">Uncharacterized protein</fullName>
    </submittedName>
</protein>
<keyword evidence="3" id="KW-1185">Reference proteome</keyword>
<feature type="region of interest" description="Disordered" evidence="1">
    <location>
        <begin position="329"/>
        <end position="357"/>
    </location>
</feature>
<evidence type="ECO:0000313" key="3">
    <source>
        <dbReference type="Proteomes" id="UP000016932"/>
    </source>
</evidence>
<accession>M3B6Z5</accession>
<proteinExistence type="predicted"/>
<reference evidence="2 3" key="1">
    <citation type="journal article" date="2012" name="PLoS Pathog.">
        <title>Diverse lifestyles and strategies of plant pathogenesis encoded in the genomes of eighteen Dothideomycetes fungi.</title>
        <authorList>
            <person name="Ohm R.A."/>
            <person name="Feau N."/>
            <person name="Henrissat B."/>
            <person name="Schoch C.L."/>
            <person name="Horwitz B.A."/>
            <person name="Barry K.W."/>
            <person name="Condon B.J."/>
            <person name="Copeland A.C."/>
            <person name="Dhillon B."/>
            <person name="Glaser F."/>
            <person name="Hesse C.N."/>
            <person name="Kosti I."/>
            <person name="LaButti K."/>
            <person name="Lindquist E.A."/>
            <person name="Lucas S."/>
            <person name="Salamov A.A."/>
            <person name="Bradshaw R.E."/>
            <person name="Ciuffetti L."/>
            <person name="Hamelin R.C."/>
            <person name="Kema G.H.J."/>
            <person name="Lawrence C."/>
            <person name="Scott J.A."/>
            <person name="Spatafora J.W."/>
            <person name="Turgeon B.G."/>
            <person name="de Wit P.J.G.M."/>
            <person name="Zhong S."/>
            <person name="Goodwin S.B."/>
            <person name="Grigoriev I.V."/>
        </authorList>
    </citation>
    <scope>NUCLEOTIDE SEQUENCE [LARGE SCALE GENOMIC DNA]</scope>
    <source>
        <strain evidence="2 3">CIRAD86</strain>
    </source>
</reference>
<dbReference type="Proteomes" id="UP000016932">
    <property type="component" value="Unassembled WGS sequence"/>
</dbReference>
<organism evidence="2 3">
    <name type="scientific">Pseudocercospora fijiensis (strain CIRAD86)</name>
    <name type="common">Black leaf streak disease fungus</name>
    <name type="synonym">Mycosphaerella fijiensis</name>
    <dbReference type="NCBI Taxonomy" id="383855"/>
    <lineage>
        <taxon>Eukaryota</taxon>
        <taxon>Fungi</taxon>
        <taxon>Dikarya</taxon>
        <taxon>Ascomycota</taxon>
        <taxon>Pezizomycotina</taxon>
        <taxon>Dothideomycetes</taxon>
        <taxon>Dothideomycetidae</taxon>
        <taxon>Mycosphaerellales</taxon>
        <taxon>Mycosphaerellaceae</taxon>
        <taxon>Pseudocercospora</taxon>
    </lineage>
</organism>
<feature type="region of interest" description="Disordered" evidence="1">
    <location>
        <begin position="219"/>
        <end position="250"/>
    </location>
</feature>
<dbReference type="EMBL" id="KB446557">
    <property type="protein sequence ID" value="EME85103.1"/>
    <property type="molecule type" value="Genomic_DNA"/>
</dbReference>
<name>M3B6Z5_PSEFD</name>
<dbReference type="OrthoDB" id="3644094at2759"/>
<feature type="compositionally biased region" description="Low complexity" evidence="1">
    <location>
        <begin position="239"/>
        <end position="250"/>
    </location>
</feature>
<dbReference type="GeneID" id="19333105"/>
<sequence length="485" mass="54345">MGATAISNQDYFFDSDSFVTEQLCEQDLGAYTVAADEFANEYKALGEAYHKLPQFIRSHQRVRPEWREYCEIAFTVEETRELPDMLQILGMLDEEFKRVRAAMNCEDFGLARFRLHIIYFLLREADHHVSGLEFALRIFALVLQYTMVWEEKYPVWASSRRHIWNENSALLNGLAAKWWKALPEHLRSDTDHDVESGTGSPSIQSTLFQSTPVQTASVQSPAISSSEAAKKELPPPNCSPSIQSQSIQSPRISIADSGDAVAYRRSDNVTAIDMKYAEFEKEAILPSCLQCDCSHVLIIRDAVRACHCHCLPFSTSAHLSDRSYLLRGQGDGKEETTDKCMYGRPGNETSALGHSRNDDSNTWRFDSHINHPGSFDQNARRITKTLGGYNPWSPGVWEKLGLTGITALFRSFECARVIWDKIGMATATGKSLLVTVKDGGNGSSAQICMRHLHGGEHSSRRENHAASLVSGMEDWSAMLKGQEYG</sequence>
<dbReference type="eggNOG" id="ENOG502RCKS">
    <property type="taxonomic scope" value="Eukaryota"/>
</dbReference>
<dbReference type="KEGG" id="pfj:MYCFIDRAFT_173963"/>
<dbReference type="RefSeq" id="XP_007925587.1">
    <property type="nucleotide sequence ID" value="XM_007927396.1"/>
</dbReference>
<dbReference type="HOGENOM" id="CLU_562749_0_0_1"/>
<evidence type="ECO:0000313" key="2">
    <source>
        <dbReference type="EMBL" id="EME85103.1"/>
    </source>
</evidence>
<gene>
    <name evidence="2" type="ORF">MYCFIDRAFT_173963</name>
</gene>
<dbReference type="VEuPathDB" id="FungiDB:MYCFIDRAFT_173963"/>